<proteinExistence type="predicted"/>
<organism evidence="1 4">
    <name type="scientific">Bradyrhizobium zhengyangense</name>
    <dbReference type="NCBI Taxonomy" id="2911009"/>
    <lineage>
        <taxon>Bacteria</taxon>
        <taxon>Pseudomonadati</taxon>
        <taxon>Pseudomonadota</taxon>
        <taxon>Alphaproteobacteria</taxon>
        <taxon>Hyphomicrobiales</taxon>
        <taxon>Nitrobacteraceae</taxon>
        <taxon>Bradyrhizobium</taxon>
    </lineage>
</organism>
<dbReference type="Proteomes" id="UP001139012">
    <property type="component" value="Unassembled WGS sequence"/>
</dbReference>
<protein>
    <submittedName>
        <fullName evidence="1">Uncharacterized protein</fullName>
    </submittedName>
</protein>
<keyword evidence="3" id="KW-1185">Reference proteome</keyword>
<dbReference type="RefSeq" id="WP_206733545.1">
    <property type="nucleotide sequence ID" value="NZ_JAKLTY010000034.1"/>
</dbReference>
<dbReference type="EMBL" id="JAKLUA010000024">
    <property type="protein sequence ID" value="MCG2672717.1"/>
    <property type="molecule type" value="Genomic_DNA"/>
</dbReference>
<name>A0A9X1UJQ9_9BRAD</name>
<sequence>MLGEIDEVSEAGQAGDCLAELRRRADRQKRQQRGHGRRNARGNWVDADCVEIGRCLGDLAARGAALLVAEGWQRVTVGVDEG</sequence>
<accession>A0A9X1UJQ9</accession>
<reference evidence="1" key="1">
    <citation type="submission" date="2022-01" db="EMBL/GenBank/DDBJ databases">
        <title>Genome sequnece data of strain Bradyrhizobium sp. nov.</title>
        <authorList>
            <person name="Zhang J."/>
        </authorList>
    </citation>
    <scope>NUCLEOTIDE SEQUENCE</scope>
    <source>
        <strain evidence="2">WYCCWR 12774</strain>
        <strain evidence="1">WYCCWR 13023</strain>
    </source>
</reference>
<dbReference type="AlphaFoldDB" id="A0A9X1UJQ9"/>
<comment type="caution">
    <text evidence="1">The sequence shown here is derived from an EMBL/GenBank/DDBJ whole genome shotgun (WGS) entry which is preliminary data.</text>
</comment>
<evidence type="ECO:0000313" key="2">
    <source>
        <dbReference type="EMBL" id="MCG2672717.1"/>
    </source>
</evidence>
<evidence type="ECO:0000313" key="4">
    <source>
        <dbReference type="Proteomes" id="UP001139054"/>
    </source>
</evidence>
<dbReference type="Proteomes" id="UP001139054">
    <property type="component" value="Unassembled WGS sequence"/>
</dbReference>
<dbReference type="EMBL" id="JAKLTY010000034">
    <property type="protein sequence ID" value="MCG2631922.1"/>
    <property type="molecule type" value="Genomic_DNA"/>
</dbReference>
<evidence type="ECO:0000313" key="1">
    <source>
        <dbReference type="EMBL" id="MCG2631922.1"/>
    </source>
</evidence>
<gene>
    <name evidence="2" type="ORF">L6637_37815</name>
    <name evidence="1" type="ORF">L6654_35395</name>
</gene>
<evidence type="ECO:0000313" key="3">
    <source>
        <dbReference type="Proteomes" id="UP001139012"/>
    </source>
</evidence>